<reference evidence="3 4" key="1">
    <citation type="journal article" date="2020" name="Genome Biol. Evol.">
        <title>A new high-quality draft genome assembly of the Chinese cordyceps Ophiocordyceps sinensis.</title>
        <authorList>
            <person name="Shu R."/>
            <person name="Zhang J."/>
            <person name="Meng Q."/>
            <person name="Zhang H."/>
            <person name="Zhou G."/>
            <person name="Li M."/>
            <person name="Wu P."/>
            <person name="Zhao Y."/>
            <person name="Chen C."/>
            <person name="Qin Q."/>
        </authorList>
    </citation>
    <scope>NUCLEOTIDE SEQUENCE [LARGE SCALE GENOMIC DNA]</scope>
    <source>
        <strain evidence="3 4">IOZ07</strain>
    </source>
</reference>
<evidence type="ECO:0008006" key="5">
    <source>
        <dbReference type="Google" id="ProtNLM"/>
    </source>
</evidence>
<gene>
    <name evidence="3" type="ORF">G6O67_004024</name>
</gene>
<organism evidence="3 4">
    <name type="scientific">Ophiocordyceps sinensis</name>
    <dbReference type="NCBI Taxonomy" id="72228"/>
    <lineage>
        <taxon>Eukaryota</taxon>
        <taxon>Fungi</taxon>
        <taxon>Dikarya</taxon>
        <taxon>Ascomycota</taxon>
        <taxon>Pezizomycotina</taxon>
        <taxon>Sordariomycetes</taxon>
        <taxon>Hypocreomycetidae</taxon>
        <taxon>Hypocreales</taxon>
        <taxon>Ophiocordycipitaceae</taxon>
        <taxon>Ophiocordyceps</taxon>
    </lineage>
</organism>
<keyword evidence="4" id="KW-1185">Reference proteome</keyword>
<feature type="compositionally biased region" description="Polar residues" evidence="1">
    <location>
        <begin position="20"/>
        <end position="32"/>
    </location>
</feature>
<evidence type="ECO:0000256" key="2">
    <source>
        <dbReference type="SAM" id="Phobius"/>
    </source>
</evidence>
<dbReference type="AlphaFoldDB" id="A0A8H4PNU3"/>
<dbReference type="EMBL" id="JAAVMX010000005">
    <property type="protein sequence ID" value="KAF4507534.1"/>
    <property type="molecule type" value="Genomic_DNA"/>
</dbReference>
<name>A0A8H4PNU3_9HYPO</name>
<feature type="transmembrane region" description="Helical" evidence="2">
    <location>
        <begin position="124"/>
        <end position="146"/>
    </location>
</feature>
<sequence>MSGPFYNQRSSNSSRSSLRTMQTMSIITQYSDAYNPGALPKGPLRVPQKHPRRSAGPGYYPSPYVNPEPTTEADVLPSTEVQVLPSKEGESDRTEAPSAPQIEESTGEDEERGWFAHRKRSSRFLIFVGIAAVILVGLAVGLSVGLRTSGTTAGTPESSRSIFPAGSYAVKTSLKKTSTKCTSRSSTWNCESFDDSSTTLHWNIQSRGLAAFTISSKQNPLTPSFSDVDLKLVDGNRPTERLVFFLPMTKVVVPSDGATPSNRAAKCQYRDVVLRGTLYTRWRDGRGIPAPGQQQQHAAWPGDIEISQLMNSTIGQPTCVDNSGTQIADVQAAQGSCECFFSSEDQATGNTAANE</sequence>
<dbReference type="Proteomes" id="UP000557566">
    <property type="component" value="Unassembled WGS sequence"/>
</dbReference>
<accession>A0A8H4PNU3</accession>
<dbReference type="OrthoDB" id="5296155at2759"/>
<proteinExistence type="predicted"/>
<protein>
    <recommendedName>
        <fullName evidence="5">Tat pathway signal sequence</fullName>
    </recommendedName>
</protein>
<evidence type="ECO:0000313" key="3">
    <source>
        <dbReference type="EMBL" id="KAF4507534.1"/>
    </source>
</evidence>
<keyword evidence="2" id="KW-0472">Membrane</keyword>
<keyword evidence="2" id="KW-0812">Transmembrane</keyword>
<keyword evidence="2" id="KW-1133">Transmembrane helix</keyword>
<evidence type="ECO:0000256" key="1">
    <source>
        <dbReference type="SAM" id="MobiDB-lite"/>
    </source>
</evidence>
<feature type="compositionally biased region" description="Low complexity" evidence="1">
    <location>
        <begin position="9"/>
        <end position="19"/>
    </location>
</feature>
<evidence type="ECO:0000313" key="4">
    <source>
        <dbReference type="Proteomes" id="UP000557566"/>
    </source>
</evidence>
<comment type="caution">
    <text evidence="3">The sequence shown here is derived from an EMBL/GenBank/DDBJ whole genome shotgun (WGS) entry which is preliminary data.</text>
</comment>
<feature type="region of interest" description="Disordered" evidence="1">
    <location>
        <begin position="1"/>
        <end position="113"/>
    </location>
</feature>